<reference evidence="2" key="1">
    <citation type="journal article" date="2021" name="Nat. Commun.">
        <title>Genomic analyses provide insights into spinach domestication and the genetic basis of agronomic traits.</title>
        <authorList>
            <person name="Cai X."/>
            <person name="Sun X."/>
            <person name="Xu C."/>
            <person name="Sun H."/>
            <person name="Wang X."/>
            <person name="Ge C."/>
            <person name="Zhang Z."/>
            <person name="Wang Q."/>
            <person name="Fei Z."/>
            <person name="Jiao C."/>
            <person name="Wang Q."/>
        </authorList>
    </citation>
    <scope>NUCLEOTIDE SEQUENCE [LARGE SCALE GENOMIC DNA]</scope>
    <source>
        <strain evidence="2">cv. Varoflay</strain>
    </source>
</reference>
<evidence type="ECO:0000256" key="1">
    <source>
        <dbReference type="SAM" id="MobiDB-lite"/>
    </source>
</evidence>
<protein>
    <submittedName>
        <fullName evidence="3">Uncharacterized protein</fullName>
    </submittedName>
</protein>
<name>A0ABM3QSR5_SPIOL</name>
<feature type="region of interest" description="Disordered" evidence="1">
    <location>
        <begin position="1"/>
        <end position="27"/>
    </location>
</feature>
<proteinExistence type="predicted"/>
<evidence type="ECO:0000313" key="2">
    <source>
        <dbReference type="Proteomes" id="UP000813463"/>
    </source>
</evidence>
<sequence length="146" mass="16327">MSHQIQNQKMGKREEEGEQTVDSAMSVSPEDLFLDDYREVRFDEEGRQLGPSRYYSEQFWHSVTAELNQRVGAVGLNHLQMQQYIKLTSDAGSGTSSSSERSGSGYQSDMSDPNVKLTEILGHLYDLVRWTLSLGDGCGPGPYLTV</sequence>
<organism evidence="2 3">
    <name type="scientific">Spinacia oleracea</name>
    <name type="common">Spinach</name>
    <dbReference type="NCBI Taxonomy" id="3562"/>
    <lineage>
        <taxon>Eukaryota</taxon>
        <taxon>Viridiplantae</taxon>
        <taxon>Streptophyta</taxon>
        <taxon>Embryophyta</taxon>
        <taxon>Tracheophyta</taxon>
        <taxon>Spermatophyta</taxon>
        <taxon>Magnoliopsida</taxon>
        <taxon>eudicotyledons</taxon>
        <taxon>Gunneridae</taxon>
        <taxon>Pentapetalae</taxon>
        <taxon>Caryophyllales</taxon>
        <taxon>Chenopodiaceae</taxon>
        <taxon>Chenopodioideae</taxon>
        <taxon>Anserineae</taxon>
        <taxon>Spinacia</taxon>
    </lineage>
</organism>
<accession>A0ABM3QSR5</accession>
<dbReference type="GeneID" id="130462063"/>
<keyword evidence="2" id="KW-1185">Reference proteome</keyword>
<feature type="compositionally biased region" description="Low complexity" evidence="1">
    <location>
        <begin position="89"/>
        <end position="108"/>
    </location>
</feature>
<dbReference type="RefSeq" id="XP_056686395.1">
    <property type="nucleotide sequence ID" value="XM_056830417.1"/>
</dbReference>
<feature type="region of interest" description="Disordered" evidence="1">
    <location>
        <begin position="88"/>
        <end position="112"/>
    </location>
</feature>
<reference evidence="3" key="2">
    <citation type="submission" date="2025-08" db="UniProtKB">
        <authorList>
            <consortium name="RefSeq"/>
        </authorList>
    </citation>
    <scope>IDENTIFICATION</scope>
    <source>
        <tissue evidence="3">Leaf</tissue>
    </source>
</reference>
<evidence type="ECO:0000313" key="3">
    <source>
        <dbReference type="RefSeq" id="XP_056686395.1"/>
    </source>
</evidence>
<gene>
    <name evidence="3" type="primary">LOC130462063</name>
</gene>
<dbReference type="Proteomes" id="UP000813463">
    <property type="component" value="Chromosome 5"/>
</dbReference>